<feature type="compositionally biased region" description="Low complexity" evidence="1">
    <location>
        <begin position="405"/>
        <end position="416"/>
    </location>
</feature>
<feature type="region of interest" description="Disordered" evidence="1">
    <location>
        <begin position="377"/>
        <end position="486"/>
    </location>
</feature>
<evidence type="ECO:0000313" key="3">
    <source>
        <dbReference type="Proteomes" id="UP000520962"/>
    </source>
</evidence>
<protein>
    <submittedName>
        <fullName evidence="2">AKNA factor</fullName>
    </submittedName>
</protein>
<feature type="region of interest" description="Disordered" evidence="1">
    <location>
        <begin position="60"/>
        <end position="348"/>
    </location>
</feature>
<feature type="compositionally biased region" description="Low complexity" evidence="1">
    <location>
        <begin position="233"/>
        <end position="244"/>
    </location>
</feature>
<feature type="compositionally biased region" description="Low complexity" evidence="1">
    <location>
        <begin position="285"/>
        <end position="304"/>
    </location>
</feature>
<accession>A0A7L0IMI2</accession>
<evidence type="ECO:0000256" key="1">
    <source>
        <dbReference type="SAM" id="MobiDB-lite"/>
    </source>
</evidence>
<feature type="region of interest" description="Disordered" evidence="1">
    <location>
        <begin position="514"/>
        <end position="610"/>
    </location>
</feature>
<dbReference type="PANTHER" id="PTHR21510:SF15">
    <property type="entry name" value="MICROTUBULE ORGANIZATION PROTEIN AKNA"/>
    <property type="match status" value="1"/>
</dbReference>
<dbReference type="GO" id="GO:0001837">
    <property type="term" value="P:epithelial to mesenchymal transition"/>
    <property type="evidence" value="ECO:0007669"/>
    <property type="project" value="TreeGrafter"/>
</dbReference>
<feature type="compositionally biased region" description="Low complexity" evidence="1">
    <location>
        <begin position="333"/>
        <end position="346"/>
    </location>
</feature>
<feature type="compositionally biased region" description="Pro residues" evidence="1">
    <location>
        <begin position="317"/>
        <end position="332"/>
    </location>
</feature>
<keyword evidence="3" id="KW-1185">Reference proteome</keyword>
<feature type="compositionally biased region" description="Basic and acidic residues" evidence="1">
    <location>
        <begin position="377"/>
        <end position="387"/>
    </location>
</feature>
<feature type="non-terminal residue" evidence="2">
    <location>
        <position position="1"/>
    </location>
</feature>
<feature type="compositionally biased region" description="Pro residues" evidence="1">
    <location>
        <begin position="167"/>
        <end position="178"/>
    </location>
</feature>
<proteinExistence type="predicted"/>
<feature type="non-terminal residue" evidence="2">
    <location>
        <position position="640"/>
    </location>
</feature>
<dbReference type="Proteomes" id="UP000520962">
    <property type="component" value="Unassembled WGS sequence"/>
</dbReference>
<dbReference type="GO" id="GO:0005813">
    <property type="term" value="C:centrosome"/>
    <property type="evidence" value="ECO:0007669"/>
    <property type="project" value="TreeGrafter"/>
</dbReference>
<dbReference type="EMBL" id="VXAH01000048">
    <property type="protein sequence ID" value="NXK32239.1"/>
    <property type="molecule type" value="Genomic_DNA"/>
</dbReference>
<gene>
    <name evidence="2" type="primary">Akna</name>
    <name evidence="2" type="ORF">PIPCHL_R15925</name>
</gene>
<dbReference type="GO" id="GO:0021849">
    <property type="term" value="P:neuroblast division in subventricular zone"/>
    <property type="evidence" value="ECO:0007669"/>
    <property type="project" value="TreeGrafter"/>
</dbReference>
<reference evidence="2 3" key="1">
    <citation type="submission" date="2019-09" db="EMBL/GenBank/DDBJ databases">
        <title>Bird 10,000 Genomes (B10K) Project - Family phase.</title>
        <authorList>
            <person name="Zhang G."/>
        </authorList>
    </citation>
    <scope>NUCLEOTIDE SEQUENCE [LARGE SCALE GENOMIC DNA]</scope>
    <source>
        <strain evidence="2">B10K-DU-007-02</strain>
        <tissue evidence="2">Mixed tissue sample</tissue>
    </source>
</reference>
<evidence type="ECO:0000313" key="2">
    <source>
        <dbReference type="EMBL" id="NXK32239.1"/>
    </source>
</evidence>
<dbReference type="PANTHER" id="PTHR21510">
    <property type="entry name" value="AKNA DOMAIN-CONTAINING PROTEIN"/>
    <property type="match status" value="1"/>
</dbReference>
<dbReference type="GO" id="GO:0060234">
    <property type="term" value="P:neuroblast delamination"/>
    <property type="evidence" value="ECO:0007669"/>
    <property type="project" value="TreeGrafter"/>
</dbReference>
<dbReference type="AlphaFoldDB" id="A0A7L0IMI2"/>
<organism evidence="2 3">
    <name type="scientific">Piprites chloris</name>
    <name type="common">Wing-barred manakin</name>
    <dbReference type="NCBI Taxonomy" id="114369"/>
    <lineage>
        <taxon>Eukaryota</taxon>
        <taxon>Metazoa</taxon>
        <taxon>Chordata</taxon>
        <taxon>Craniata</taxon>
        <taxon>Vertebrata</taxon>
        <taxon>Euteleostomi</taxon>
        <taxon>Archelosauria</taxon>
        <taxon>Archosauria</taxon>
        <taxon>Dinosauria</taxon>
        <taxon>Saurischia</taxon>
        <taxon>Theropoda</taxon>
        <taxon>Coelurosauria</taxon>
        <taxon>Aves</taxon>
        <taxon>Neognathae</taxon>
        <taxon>Neoaves</taxon>
        <taxon>Telluraves</taxon>
        <taxon>Australaves</taxon>
        <taxon>Passeriformes</taxon>
        <taxon>Pipridae</taxon>
        <taxon>Piprites</taxon>
    </lineage>
</organism>
<sequence length="640" mass="66491">SPALVEGPLGTAGDNEGVTGELPWPLWSKQLRVEEDFRGLLEQYKHFKSLPESLSLEQLSLAGSRSQEEVDVPAAGHGGPGKVPCRTRSLEEGADLETFPLNPPEGKAALLPEGTRGHPSPATSEEPPATAKPLLVAPGPPRAPPSCRSSGTGSAAPQHGPRKVNPPGAPLPAPPDPAGGPGVLSAHPAVPSPVQEQRIVSPETDSGFVGSEASRVSPPVHTPERRPPGPGTPGSLGPSIPIPTTLRAPRKGETTPLPSETALTGIYPAGGQGSTGGPCLPPSTPSQSSSTPRWAESAGSEAGPDPGGDGAMARRVPPSPAPTSPPPSPETPSPTLLSPDLPSLNPARCDLLGSRLERDHAIRELQEEVWRLRRRLEESLRRSRSYPEGKATPRVAPARRQPVGSAPSSPQDAAPAGELSPPSRGRVAPGVAPTRRGRSASLPRDRPELDLTSESDPSPAGPRAPPSLRKRPGSPPGAVTFRGQFTGGCWGVGWSPPLWGPRPYSRWVLAGTRYQGGTPRTAPAAREEPSSPGCPRCHRSRTSAGGFWAGDATQQPQHSTPRRTRCPTCRAPLGPPAPGSRDRATRAERGPAATSPPDSHVGPRAEKPEQPGFWYLAAGPAATAVCLAPVPLVPYVPSVL</sequence>
<comment type="caution">
    <text evidence="2">The sequence shown here is derived from an EMBL/GenBank/DDBJ whole genome shotgun (WGS) entry which is preliminary data.</text>
</comment>
<name>A0A7L0IMI2_PIPCL</name>
<feature type="region of interest" description="Disordered" evidence="1">
    <location>
        <begin position="1"/>
        <end position="20"/>
    </location>
</feature>
<dbReference type="InterPro" id="IPR052655">
    <property type="entry name" value="AKNA_Centrosome-Trans_reg"/>
</dbReference>
<feature type="compositionally biased region" description="Basic and acidic residues" evidence="1">
    <location>
        <begin position="580"/>
        <end position="589"/>
    </location>
</feature>
<dbReference type="PRINTS" id="PR01217">
    <property type="entry name" value="PRICHEXTENSN"/>
</dbReference>